<organism evidence="2 3">
    <name type="scientific">Holothuria leucospilota</name>
    <name type="common">Black long sea cucumber</name>
    <name type="synonym">Mertensiothuria leucospilota</name>
    <dbReference type="NCBI Taxonomy" id="206669"/>
    <lineage>
        <taxon>Eukaryota</taxon>
        <taxon>Metazoa</taxon>
        <taxon>Echinodermata</taxon>
        <taxon>Eleutherozoa</taxon>
        <taxon>Echinozoa</taxon>
        <taxon>Holothuroidea</taxon>
        <taxon>Aspidochirotacea</taxon>
        <taxon>Aspidochirotida</taxon>
        <taxon>Holothuriidae</taxon>
        <taxon>Holothuria</taxon>
    </lineage>
</organism>
<comment type="caution">
    <text evidence="2">The sequence shown here is derived from an EMBL/GenBank/DDBJ whole genome shotgun (WGS) entry which is preliminary data.</text>
</comment>
<dbReference type="AlphaFoldDB" id="A0A9Q0YAK1"/>
<feature type="compositionally biased region" description="Pro residues" evidence="1">
    <location>
        <begin position="62"/>
        <end position="72"/>
    </location>
</feature>
<evidence type="ECO:0000313" key="2">
    <source>
        <dbReference type="EMBL" id="KAJ8017730.1"/>
    </source>
</evidence>
<dbReference type="PANTHER" id="PTHR38681:SF1">
    <property type="entry name" value="RETROVIRUS-RELATED POL POLYPROTEIN FROM TRANSPOSON 412-LIKE PROTEIN"/>
    <property type="match status" value="1"/>
</dbReference>
<gene>
    <name evidence="2" type="ORF">HOLleu_44659</name>
</gene>
<feature type="region of interest" description="Disordered" evidence="1">
    <location>
        <begin position="49"/>
        <end position="94"/>
    </location>
</feature>
<evidence type="ECO:0000256" key="1">
    <source>
        <dbReference type="SAM" id="MobiDB-lite"/>
    </source>
</evidence>
<protein>
    <submittedName>
        <fullName evidence="2">Uncharacterized protein</fullName>
    </submittedName>
</protein>
<dbReference type="Proteomes" id="UP001152320">
    <property type="component" value="Unassembled WGS sequence"/>
</dbReference>
<evidence type="ECO:0000313" key="3">
    <source>
        <dbReference type="Proteomes" id="UP001152320"/>
    </source>
</evidence>
<sequence length="94" mass="10693">MFWIRTDAVRKPLQPHYQGPYKVIDRQEKFYTLDINGSKNTVRIDRLKPANVQGMSTQPEDTPIPQPKPTPTSPATTSAAILLRPQKPQEPNLK</sequence>
<proteinExistence type="predicted"/>
<keyword evidence="3" id="KW-1185">Reference proteome</keyword>
<dbReference type="PANTHER" id="PTHR38681">
    <property type="entry name" value="RETROVIRUS-RELATED POL POLYPROTEIN FROM TRANSPOSON 412-LIKE PROTEIN-RELATED"/>
    <property type="match status" value="1"/>
</dbReference>
<name>A0A9Q0YAK1_HOLLE</name>
<accession>A0A9Q0YAK1</accession>
<dbReference type="OrthoDB" id="6279146at2759"/>
<dbReference type="EMBL" id="JAIZAY010001084">
    <property type="protein sequence ID" value="KAJ8017730.1"/>
    <property type="molecule type" value="Genomic_DNA"/>
</dbReference>
<reference evidence="2" key="1">
    <citation type="submission" date="2021-10" db="EMBL/GenBank/DDBJ databases">
        <title>Tropical sea cucumber genome reveals ecological adaptation and Cuvierian tubules defense mechanism.</title>
        <authorList>
            <person name="Chen T."/>
        </authorList>
    </citation>
    <scope>NUCLEOTIDE SEQUENCE</scope>
    <source>
        <strain evidence="2">Nanhai2018</strain>
        <tissue evidence="2">Muscle</tissue>
    </source>
</reference>